<feature type="transmembrane region" description="Helical" evidence="1">
    <location>
        <begin position="71"/>
        <end position="91"/>
    </location>
</feature>
<protein>
    <submittedName>
        <fullName evidence="2">Uncharacterized protein</fullName>
    </submittedName>
</protein>
<keyword evidence="1" id="KW-0472">Membrane</keyword>
<dbReference type="EMBL" id="WEKV01000013">
    <property type="protein sequence ID" value="KAB7784078.1"/>
    <property type="molecule type" value="Genomic_DNA"/>
</dbReference>
<sequence length="107" mass="11140">MPPRAQFNPLGELLALLMAGALIIAGLEWLGYDIGWRPWLACRLRDAQSLFTLGIMVGVGLLFFRASRPAGIGLVLLALGGSYGLELYGVYASGCPGGAYSPASGGP</sequence>
<gene>
    <name evidence="2" type="ORF">F8B43_3433</name>
</gene>
<evidence type="ECO:0000256" key="1">
    <source>
        <dbReference type="SAM" id="Phobius"/>
    </source>
</evidence>
<feature type="transmembrane region" description="Helical" evidence="1">
    <location>
        <begin position="12"/>
        <end position="32"/>
    </location>
</feature>
<dbReference type="AlphaFoldDB" id="A0A833MZR5"/>
<dbReference type="Proteomes" id="UP000469949">
    <property type="component" value="Unassembled WGS sequence"/>
</dbReference>
<accession>A0A833MZR5</accession>
<proteinExistence type="predicted"/>
<reference evidence="2 3" key="1">
    <citation type="submission" date="2019-10" db="EMBL/GenBank/DDBJ databases">
        <title>Draft Genome Sequence of the Caffeine Degrading Methylotroph Methylorubrum populi PINKEL.</title>
        <authorList>
            <person name="Dawson S.C."/>
            <person name="Zhang X."/>
            <person name="Wright M.E."/>
            <person name="Sharma G."/>
            <person name="Langner J.T."/>
            <person name="Ditty J.L."/>
            <person name="Subuyuj G.A."/>
        </authorList>
    </citation>
    <scope>NUCLEOTIDE SEQUENCE [LARGE SCALE GENOMIC DNA]</scope>
    <source>
        <strain evidence="2 3">Pinkel</strain>
    </source>
</reference>
<evidence type="ECO:0000313" key="2">
    <source>
        <dbReference type="EMBL" id="KAB7784078.1"/>
    </source>
</evidence>
<evidence type="ECO:0000313" key="3">
    <source>
        <dbReference type="Proteomes" id="UP000469949"/>
    </source>
</evidence>
<comment type="caution">
    <text evidence="2">The sequence shown here is derived from an EMBL/GenBank/DDBJ whole genome shotgun (WGS) entry which is preliminary data.</text>
</comment>
<keyword evidence="1" id="KW-0812">Transmembrane</keyword>
<name>A0A833MZR5_9HYPH</name>
<organism evidence="2 3">
    <name type="scientific">Methylorubrum populi</name>
    <dbReference type="NCBI Taxonomy" id="223967"/>
    <lineage>
        <taxon>Bacteria</taxon>
        <taxon>Pseudomonadati</taxon>
        <taxon>Pseudomonadota</taxon>
        <taxon>Alphaproteobacteria</taxon>
        <taxon>Hyphomicrobiales</taxon>
        <taxon>Methylobacteriaceae</taxon>
        <taxon>Methylorubrum</taxon>
    </lineage>
</organism>
<keyword evidence="1" id="KW-1133">Transmembrane helix</keyword>
<feature type="transmembrane region" description="Helical" evidence="1">
    <location>
        <begin position="47"/>
        <end position="64"/>
    </location>
</feature>